<dbReference type="AlphaFoldDB" id="A0A8B2NT43"/>
<organism evidence="8 9">
    <name type="scientific">Acuticoccus sediminis</name>
    <dbReference type="NCBI Taxonomy" id="2184697"/>
    <lineage>
        <taxon>Bacteria</taxon>
        <taxon>Pseudomonadati</taxon>
        <taxon>Pseudomonadota</taxon>
        <taxon>Alphaproteobacteria</taxon>
        <taxon>Hyphomicrobiales</taxon>
        <taxon>Amorphaceae</taxon>
        <taxon>Acuticoccus</taxon>
    </lineage>
</organism>
<feature type="transmembrane region" description="Helical" evidence="7">
    <location>
        <begin position="39"/>
        <end position="61"/>
    </location>
</feature>
<comment type="subcellular location">
    <subcellularLocation>
        <location evidence="1">Cell inner membrane</location>
        <topology evidence="1">Multi-pass membrane protein</topology>
    </subcellularLocation>
</comment>
<evidence type="ECO:0000256" key="5">
    <source>
        <dbReference type="ARBA" id="ARBA00022989"/>
    </source>
</evidence>
<keyword evidence="5 7" id="KW-1133">Transmembrane helix</keyword>
<feature type="transmembrane region" description="Helical" evidence="7">
    <location>
        <begin position="378"/>
        <end position="399"/>
    </location>
</feature>
<feature type="transmembrane region" description="Helical" evidence="7">
    <location>
        <begin position="257"/>
        <end position="282"/>
    </location>
</feature>
<evidence type="ECO:0000313" key="9">
    <source>
        <dbReference type="Proteomes" id="UP000249590"/>
    </source>
</evidence>
<dbReference type="Proteomes" id="UP000249590">
    <property type="component" value="Unassembled WGS sequence"/>
</dbReference>
<dbReference type="InterPro" id="IPR048279">
    <property type="entry name" value="MdtK-like"/>
</dbReference>
<accession>A0A8B2NT43</accession>
<evidence type="ECO:0000313" key="8">
    <source>
        <dbReference type="EMBL" id="RAI00334.1"/>
    </source>
</evidence>
<dbReference type="PIRSF" id="PIRSF006603">
    <property type="entry name" value="DinF"/>
    <property type="match status" value="1"/>
</dbReference>
<keyword evidence="9" id="KW-1185">Reference proteome</keyword>
<feature type="transmembrane region" description="Helical" evidence="7">
    <location>
        <begin position="406"/>
        <end position="428"/>
    </location>
</feature>
<evidence type="ECO:0000256" key="7">
    <source>
        <dbReference type="SAM" id="Phobius"/>
    </source>
</evidence>
<keyword evidence="6 7" id="KW-0472">Membrane</keyword>
<evidence type="ECO:0000256" key="2">
    <source>
        <dbReference type="ARBA" id="ARBA00022448"/>
    </source>
</evidence>
<feature type="transmembrane region" description="Helical" evidence="7">
    <location>
        <begin position="215"/>
        <end position="236"/>
    </location>
</feature>
<dbReference type="EMBL" id="QHHQ01000004">
    <property type="protein sequence ID" value="RAI00334.1"/>
    <property type="molecule type" value="Genomic_DNA"/>
</dbReference>
<feature type="transmembrane region" description="Helical" evidence="7">
    <location>
        <begin position="183"/>
        <end position="203"/>
    </location>
</feature>
<dbReference type="GO" id="GO:0042910">
    <property type="term" value="F:xenobiotic transmembrane transporter activity"/>
    <property type="evidence" value="ECO:0007669"/>
    <property type="project" value="InterPro"/>
</dbReference>
<feature type="transmembrane region" description="Helical" evidence="7">
    <location>
        <begin position="67"/>
        <end position="93"/>
    </location>
</feature>
<dbReference type="InterPro" id="IPR002528">
    <property type="entry name" value="MATE_fam"/>
</dbReference>
<name>A0A8B2NT43_9HYPH</name>
<evidence type="ECO:0000256" key="3">
    <source>
        <dbReference type="ARBA" id="ARBA00022475"/>
    </source>
</evidence>
<keyword evidence="2" id="KW-0813">Transport</keyword>
<evidence type="ECO:0000256" key="1">
    <source>
        <dbReference type="ARBA" id="ARBA00004429"/>
    </source>
</evidence>
<feature type="transmembrane region" description="Helical" evidence="7">
    <location>
        <begin position="105"/>
        <end position="128"/>
    </location>
</feature>
<proteinExistence type="predicted"/>
<keyword evidence="3" id="KW-1003">Cell membrane</keyword>
<feature type="transmembrane region" description="Helical" evidence="7">
    <location>
        <begin position="302"/>
        <end position="323"/>
    </location>
</feature>
<sequence>MATAPTRMELAAMRRAARTRLLLEGPIGPTLARLAAPNILAMLVSSILVIAEAMFAGRIGITALAGLALVFPLVMLVQAMAAGAMGGAISSAISRALGRGDPERAAGLVVTAWVIGLAAALVFAVTVVTFGPVVFGWLGGDGEAVDAAYAYALVFFPGCVTYWLLHGTLSVMRGTGNMLTPGLTLLGVALASVPISGTLSLGWGPFAALGMPGLAAGLVTAHGLAAVGTILYVVSGRAGLRIDRAAFRLRRELFADILKVGLIASLNALQSVITIIIMVGLVGRYGPEALAGYGLGARLEFLMIPVVFGIGAAMTAMVGSNIGAGARTRALRIGFTGALAAAGAVSCISLTLSIWPDLWLGLFVDPGETAVLEVGRRYFHIVAPFHPFFALGLALYFAAQGAERMIWPVSASLARMVVAFGGALLLLGPFGLSGIFAAVAAGMLVYGSMTAAAILITRWR</sequence>
<dbReference type="Pfam" id="PF01554">
    <property type="entry name" value="MatE"/>
    <property type="match status" value="2"/>
</dbReference>
<dbReference type="OrthoDB" id="9806302at2"/>
<feature type="transmembrane region" description="Helical" evidence="7">
    <location>
        <begin position="335"/>
        <end position="358"/>
    </location>
</feature>
<dbReference type="GO" id="GO:0015297">
    <property type="term" value="F:antiporter activity"/>
    <property type="evidence" value="ECO:0007669"/>
    <property type="project" value="InterPro"/>
</dbReference>
<dbReference type="InterPro" id="IPR052031">
    <property type="entry name" value="Membrane_Transporter-Flippase"/>
</dbReference>
<keyword evidence="4 7" id="KW-0812">Transmembrane</keyword>
<protein>
    <submittedName>
        <fullName evidence="8">Cation transporter</fullName>
    </submittedName>
</protein>
<evidence type="ECO:0000256" key="4">
    <source>
        <dbReference type="ARBA" id="ARBA00022692"/>
    </source>
</evidence>
<feature type="transmembrane region" description="Helical" evidence="7">
    <location>
        <begin position="434"/>
        <end position="456"/>
    </location>
</feature>
<reference evidence="8 9" key="1">
    <citation type="submission" date="2018-05" db="EMBL/GenBank/DDBJ databases">
        <title>Acuticoccus sediminis sp. nov., isolated from deep-sea sediment of Indian Ocean.</title>
        <authorList>
            <person name="Liu X."/>
            <person name="Lai Q."/>
            <person name="Du Y."/>
            <person name="Sun F."/>
            <person name="Zhang X."/>
            <person name="Wang S."/>
            <person name="Shao Z."/>
        </authorList>
    </citation>
    <scope>NUCLEOTIDE SEQUENCE [LARGE SCALE GENOMIC DNA]</scope>
    <source>
        <strain evidence="8 9">PTG4-2</strain>
    </source>
</reference>
<dbReference type="GO" id="GO:0005886">
    <property type="term" value="C:plasma membrane"/>
    <property type="evidence" value="ECO:0007669"/>
    <property type="project" value="UniProtKB-SubCell"/>
</dbReference>
<dbReference type="PANTHER" id="PTHR43549:SF3">
    <property type="entry name" value="MULTIDRUG RESISTANCE PROTEIN YPNP-RELATED"/>
    <property type="match status" value="1"/>
</dbReference>
<gene>
    <name evidence="8" type="ORF">DLJ53_20675</name>
</gene>
<dbReference type="PANTHER" id="PTHR43549">
    <property type="entry name" value="MULTIDRUG RESISTANCE PROTEIN YPNP-RELATED"/>
    <property type="match status" value="1"/>
</dbReference>
<comment type="caution">
    <text evidence="8">The sequence shown here is derived from an EMBL/GenBank/DDBJ whole genome shotgun (WGS) entry which is preliminary data.</text>
</comment>
<evidence type="ECO:0000256" key="6">
    <source>
        <dbReference type="ARBA" id="ARBA00023136"/>
    </source>
</evidence>
<feature type="transmembrane region" description="Helical" evidence="7">
    <location>
        <begin position="148"/>
        <end position="171"/>
    </location>
</feature>